<dbReference type="Proteomes" id="UP000189370">
    <property type="component" value="Unassembled WGS sequence"/>
</dbReference>
<comment type="caution">
    <text evidence="2">The sequence shown here is derived from an EMBL/GenBank/DDBJ whole genome shotgun (WGS) entry which is preliminary data.</text>
</comment>
<evidence type="ECO:0000256" key="1">
    <source>
        <dbReference type="SAM" id="MobiDB-lite"/>
    </source>
</evidence>
<dbReference type="AlphaFoldDB" id="A0A1S8AUF2"/>
<gene>
    <name evidence="2" type="ORF">A6E15_04120</name>
</gene>
<evidence type="ECO:0000313" key="2">
    <source>
        <dbReference type="EMBL" id="OLZ40217.1"/>
    </source>
</evidence>
<sequence length="646" mass="69439">MPQYPRRTLLGGIGTTIALGLAGNTVSSTDANGERDPADAPSFETLLDHLPASVATESMTVSVMDLERRREANEPHGPHAATGAFRIDDEAVTKQAVVYATGESFTQSVTVLTGEIDLDGDGESRETDDGVAYDRYEADDQVAAVTDEAVVIAQDADVLSDAVAAGAGDADRLLDAKPLLEEAIDVHEGADGYSVNVGDDFQPPETDATAEYVVRAITVRGPDTITMDFAVSFTDADDVTDELAERLEGEFAYVATTDEPTAEVDGSLVTVSVERDLAAERAAREHDSPGSLRVERDIDLEDDLLEIEIGRGDPTPIEDLTLEVGDEAYDRDIWTNGHGTLEEGDTIVIETDDVEPNLSVTLTHDHEYGSSSSTTTVLGHFRFEFAYDPDATELTVEYADEFPLDGDEVWLAVHEDRPTYGFREDDPEPTATAQPWAGTTMESGDDATIEGVDPGSVVYVCWGEPNYRESLATHRTRPPGTVKFEYDYEAQSLSATLELDDDTERPASAYELLVDGEPAETQWADAADTVTSGATIEIDSVPVGADVEVVWGEDDVRVGSAYPQPTVDLAFTEDGTAVEHVGGDSVDASKLEARVWSEDGSVEIDLADEVDGDFEKGDTIPVDASAARGLSLVYEGQYYIGYAHEA</sequence>
<dbReference type="RefSeq" id="WP_076143975.1">
    <property type="nucleotide sequence ID" value="NZ_LWLN01000001.1"/>
</dbReference>
<dbReference type="OrthoDB" id="205201at2157"/>
<accession>A0A1S8AUF2</accession>
<dbReference type="EMBL" id="LWLN01000001">
    <property type="protein sequence ID" value="OLZ40217.1"/>
    <property type="molecule type" value="Genomic_DNA"/>
</dbReference>
<proteinExistence type="predicted"/>
<protein>
    <submittedName>
        <fullName evidence="2">Uncharacterized protein</fullName>
    </submittedName>
</protein>
<evidence type="ECO:0000313" key="3">
    <source>
        <dbReference type="Proteomes" id="UP000189370"/>
    </source>
</evidence>
<feature type="region of interest" description="Disordered" evidence="1">
    <location>
        <begin position="420"/>
        <end position="446"/>
    </location>
</feature>
<reference evidence="3" key="1">
    <citation type="submission" date="2016-04" db="EMBL/GenBank/DDBJ databases">
        <authorList>
            <person name="Chen S.-C."/>
            <person name="Lai M.-C."/>
        </authorList>
    </citation>
    <scope>NUCLEOTIDE SEQUENCE [LARGE SCALE GENOMIC DNA]</scope>
    <source>
        <strain evidence="3">AB14</strain>
    </source>
</reference>
<name>A0A1S8AUF2_9EURY</name>
<organism evidence="2 3">
    <name type="scientific">Natrinema saccharevitans</name>
    <dbReference type="NCBI Taxonomy" id="301967"/>
    <lineage>
        <taxon>Archaea</taxon>
        <taxon>Methanobacteriati</taxon>
        <taxon>Methanobacteriota</taxon>
        <taxon>Stenosarchaea group</taxon>
        <taxon>Halobacteria</taxon>
        <taxon>Halobacteriales</taxon>
        <taxon>Natrialbaceae</taxon>
        <taxon>Natrinema</taxon>
    </lineage>
</organism>
<keyword evidence="3" id="KW-1185">Reference proteome</keyword>